<feature type="region of interest" description="Disordered" evidence="1">
    <location>
        <begin position="542"/>
        <end position="575"/>
    </location>
</feature>
<feature type="domain" description="SLH" evidence="3">
    <location>
        <begin position="819"/>
        <end position="880"/>
    </location>
</feature>
<evidence type="ECO:0000313" key="5">
    <source>
        <dbReference type="Proteomes" id="UP001596028"/>
    </source>
</evidence>
<dbReference type="InterPro" id="IPR002372">
    <property type="entry name" value="PQQ_rpt_dom"/>
</dbReference>
<dbReference type="Gene3D" id="2.60.40.1080">
    <property type="match status" value="1"/>
</dbReference>
<evidence type="ECO:0000256" key="2">
    <source>
        <dbReference type="SAM" id="SignalP"/>
    </source>
</evidence>
<evidence type="ECO:0000256" key="1">
    <source>
        <dbReference type="SAM" id="MobiDB-lite"/>
    </source>
</evidence>
<dbReference type="InterPro" id="IPR008964">
    <property type="entry name" value="Invasin/intimin_cell_adhesion"/>
</dbReference>
<evidence type="ECO:0000313" key="4">
    <source>
        <dbReference type="EMBL" id="MFC4598224.1"/>
    </source>
</evidence>
<feature type="domain" description="SLH" evidence="3">
    <location>
        <begin position="946"/>
        <end position="1007"/>
    </location>
</feature>
<dbReference type="InterPro" id="IPR011047">
    <property type="entry name" value="Quinoprotein_ADH-like_sf"/>
</dbReference>
<dbReference type="SUPFAM" id="SSF50998">
    <property type="entry name" value="Quinoprotein alcohol dehydrogenase-like"/>
    <property type="match status" value="1"/>
</dbReference>
<dbReference type="SMART" id="SM00635">
    <property type="entry name" value="BID_2"/>
    <property type="match status" value="1"/>
</dbReference>
<dbReference type="RefSeq" id="WP_378094252.1">
    <property type="nucleotide sequence ID" value="NZ_JBHSEP010000004.1"/>
</dbReference>
<sequence>MKNRLIKKWVSSMLAVLVLAGALPFVPRASADDSANIAPTDRYWLETARGLTKLGNSTDVLLRTSDGGYVLAGSNGIMGLNASLEEVWFYAYSLSDPDFVSISNLTETTGGYGFAGTYYRDSGAEAYYGLIRKSNHTLAWERKEPGGVASKAVALLEAAGGGYVVPFTVRTVAGGSIDIGLKRLDASGNLLSEVSVNTGASGEYMIYDAVPSADGALVIAGNTTVGMNALERQSYVAKLNPDTGNIVWQQTYRVGGATSEVLLRILPLDGGDYLITGNSGQSLMLLRIAESGASEWSRTYSVPSAYTIGNSLAETRDGGYVVSATSGNTNRGDLWKFDADGRLQWRVSRANQPFKGVYQLGSADRYDYLALDSGGGLERVIASPPSGLTLDDAANTITGWEGSMQYSLNGGAYADVDPLNPPIFAGSASVTVRYKENLSAGFETSEPTKPFVFTPNPVEAVAPIADLEVPYGTELSDIGLPAQANATVLGLGIAPFDVDWDGGTPAYNGAAEGTYEFVGTLQLPSELANPNHLTASVKVRVAAEQQEPEPSPSPSPEPSPEPSPSPSPGPEEPVLTGIETDLASYRLRVGDTHATVVQAVYADGDRSAIAADKIVFSSSRPEIATVNSAGLVTGVQPGTSVISAAYGGFSAQVAVEVWRPSSGGGGSVAPAPTSPSGDRVTASCGSGTCLAQYGDELILELPEGAADGPFTVTIDRVELASGIVPDSMRMLSSAFELLKSFEDRFKRPVVLKLRFDPDQIGEGRRAALFYYDEAGKSWVEVKGKAESEMFVAEVDHFTKFAVFSVAREAVPTPESPGAKPETAFADTAGHWAEGAIRQAALAGVVIGDANGRFHPDRHVTRAEFAAMLMRAVKPGQNGNQAAADFADADRIPAWAQDSVAAAASSGILSGYADGAFRPNQAITRAEIAVLVVRALGLPTDGDTSPGYVDEADIPAWAKGAISVAANEGLVQGISGNRFAPGLKATRAEAAALLVRLLDRLSDTDLLR</sequence>
<dbReference type="Pfam" id="PF13360">
    <property type="entry name" value="PQQ_2"/>
    <property type="match status" value="1"/>
</dbReference>
<proteinExistence type="predicted"/>
<name>A0ABV9FDF9_9BACL</name>
<dbReference type="EMBL" id="JBHSEP010000004">
    <property type="protein sequence ID" value="MFC4598224.1"/>
    <property type="molecule type" value="Genomic_DNA"/>
</dbReference>
<dbReference type="PANTHER" id="PTHR43308:SF5">
    <property type="entry name" value="S-LAYER PROTEIN _ PEPTIDOGLYCAN ENDO-BETA-N-ACETYLGLUCOSAMINIDASE"/>
    <property type="match status" value="1"/>
</dbReference>
<dbReference type="SUPFAM" id="SSF49373">
    <property type="entry name" value="Invasin/intimin cell-adhesion fragments"/>
    <property type="match status" value="1"/>
</dbReference>
<dbReference type="PANTHER" id="PTHR43308">
    <property type="entry name" value="OUTER MEMBRANE PROTEIN ALPHA-RELATED"/>
    <property type="match status" value="1"/>
</dbReference>
<dbReference type="Pfam" id="PF22359">
    <property type="entry name" value="Big-like"/>
    <property type="match status" value="1"/>
</dbReference>
<comment type="caution">
    <text evidence="4">The sequence shown here is derived from an EMBL/GenBank/DDBJ whole genome shotgun (WGS) entry which is preliminary data.</text>
</comment>
<feature type="domain" description="SLH" evidence="3">
    <location>
        <begin position="882"/>
        <end position="945"/>
    </location>
</feature>
<keyword evidence="2" id="KW-0732">Signal</keyword>
<protein>
    <submittedName>
        <fullName evidence="4">S-layer homology domain-containing protein</fullName>
    </submittedName>
</protein>
<feature type="chain" id="PRO_5047342630" evidence="2">
    <location>
        <begin position="32"/>
        <end position="1007"/>
    </location>
</feature>
<reference evidence="5" key="1">
    <citation type="journal article" date="2019" name="Int. J. Syst. Evol. Microbiol.">
        <title>The Global Catalogue of Microorganisms (GCM) 10K type strain sequencing project: providing services to taxonomists for standard genome sequencing and annotation.</title>
        <authorList>
            <consortium name="The Broad Institute Genomics Platform"/>
            <consortium name="The Broad Institute Genome Sequencing Center for Infectious Disease"/>
            <person name="Wu L."/>
            <person name="Ma J."/>
        </authorList>
    </citation>
    <scope>NUCLEOTIDE SEQUENCE [LARGE SCALE GENOMIC DNA]</scope>
    <source>
        <strain evidence="5">CCUG 49571</strain>
    </source>
</reference>
<dbReference type="InterPro" id="IPR054604">
    <property type="entry name" value="SbsC_Big-like"/>
</dbReference>
<dbReference type="Pfam" id="PF00395">
    <property type="entry name" value="SLH"/>
    <property type="match status" value="3"/>
</dbReference>
<gene>
    <name evidence="4" type="ORF">ACFO3S_08215</name>
</gene>
<dbReference type="Proteomes" id="UP001596028">
    <property type="component" value="Unassembled WGS sequence"/>
</dbReference>
<dbReference type="PROSITE" id="PS51272">
    <property type="entry name" value="SLH"/>
    <property type="match status" value="3"/>
</dbReference>
<feature type="compositionally biased region" description="Pro residues" evidence="1">
    <location>
        <begin position="549"/>
        <end position="571"/>
    </location>
</feature>
<organism evidence="4 5">
    <name type="scientific">Cohnella hongkongensis</name>
    <dbReference type="NCBI Taxonomy" id="178337"/>
    <lineage>
        <taxon>Bacteria</taxon>
        <taxon>Bacillati</taxon>
        <taxon>Bacillota</taxon>
        <taxon>Bacilli</taxon>
        <taxon>Bacillales</taxon>
        <taxon>Paenibacillaceae</taxon>
        <taxon>Cohnella</taxon>
    </lineage>
</organism>
<evidence type="ECO:0000259" key="3">
    <source>
        <dbReference type="PROSITE" id="PS51272"/>
    </source>
</evidence>
<dbReference type="InterPro" id="IPR001119">
    <property type="entry name" value="SLH_dom"/>
</dbReference>
<feature type="signal peptide" evidence="2">
    <location>
        <begin position="1"/>
        <end position="31"/>
    </location>
</feature>
<keyword evidence="5" id="KW-1185">Reference proteome</keyword>
<dbReference type="InterPro" id="IPR003343">
    <property type="entry name" value="Big_2"/>
</dbReference>
<accession>A0ABV9FDF9</accession>
<dbReference type="InterPro" id="IPR051465">
    <property type="entry name" value="Cell_Envelope_Struct_Comp"/>
</dbReference>